<dbReference type="InterPro" id="IPR019595">
    <property type="entry name" value="DUF2470"/>
</dbReference>
<gene>
    <name evidence="3" type="ORF">GbCGDNIH9_1970</name>
</gene>
<feature type="domain" description="DUF2470" evidence="2">
    <location>
        <begin position="165"/>
        <end position="237"/>
    </location>
</feature>
<evidence type="ECO:0000313" key="3">
    <source>
        <dbReference type="EMBL" id="APH55288.1"/>
    </source>
</evidence>
<dbReference type="Pfam" id="PF10615">
    <property type="entry name" value="DUF2470"/>
    <property type="match status" value="1"/>
</dbReference>
<dbReference type="Gene3D" id="3.20.180.10">
    <property type="entry name" value="PNP-oxidase-like"/>
    <property type="match status" value="1"/>
</dbReference>
<name>A0AAC9KD98_9PROT</name>
<dbReference type="RefSeq" id="WP_072573108.1">
    <property type="nucleotide sequence ID" value="NZ_CP018191.1"/>
</dbReference>
<dbReference type="AlphaFoldDB" id="A0AAC9KD98"/>
<sequence>MALDTHDMKQVAWQARSLLRSNRQATLATVQDGQPYAALVTYACAADLSILLLLSSLSEHMRHLRVEKRVALMASGEAETVNPQTAPRVTVTGLAEVVEDPALRQRFLAVHPYAAPYAGFSDFSLVRVKPLGAMLVGGFARATRLPGSVLCPDEASVTALLAAEEEIITHCNADHPDALARIAQGGGGKAASWRMVTVDCDGCDLAPDDPMSEPVLRINWSAPVSDVSSVRQELVRLARA</sequence>
<evidence type="ECO:0000259" key="1">
    <source>
        <dbReference type="Pfam" id="PF01243"/>
    </source>
</evidence>
<protein>
    <recommendedName>
        <fullName evidence="5">DUF2470 domain-containing protein</fullName>
    </recommendedName>
</protein>
<dbReference type="Proteomes" id="UP000182373">
    <property type="component" value="Chromosome"/>
</dbReference>
<dbReference type="InterPro" id="IPR037119">
    <property type="entry name" value="Haem_oxidase_HugZ-like_sf"/>
</dbReference>
<dbReference type="Pfam" id="PF01243">
    <property type="entry name" value="PNPOx_N"/>
    <property type="match status" value="1"/>
</dbReference>
<organism evidence="3 4">
    <name type="scientific">Granulibacter bethesdensis</name>
    <dbReference type="NCBI Taxonomy" id="364410"/>
    <lineage>
        <taxon>Bacteria</taxon>
        <taxon>Pseudomonadati</taxon>
        <taxon>Pseudomonadota</taxon>
        <taxon>Alphaproteobacteria</taxon>
        <taxon>Acetobacterales</taxon>
        <taxon>Acetobacteraceae</taxon>
        <taxon>Granulibacter</taxon>
    </lineage>
</organism>
<evidence type="ECO:0008006" key="5">
    <source>
        <dbReference type="Google" id="ProtNLM"/>
    </source>
</evidence>
<dbReference type="EMBL" id="CP018191">
    <property type="protein sequence ID" value="APH55288.1"/>
    <property type="molecule type" value="Genomic_DNA"/>
</dbReference>
<evidence type="ECO:0000259" key="2">
    <source>
        <dbReference type="Pfam" id="PF10615"/>
    </source>
</evidence>
<dbReference type="GO" id="GO:0005737">
    <property type="term" value="C:cytoplasm"/>
    <property type="evidence" value="ECO:0007669"/>
    <property type="project" value="UniProtKB-ARBA"/>
</dbReference>
<dbReference type="PANTHER" id="PTHR13343:SF17">
    <property type="entry name" value="CELLULAR REPRESSOR OF E1A-STIMULATED GENES, ISOFORM A"/>
    <property type="match status" value="1"/>
</dbReference>
<dbReference type="InterPro" id="IPR011576">
    <property type="entry name" value="Pyridox_Oxase_N"/>
</dbReference>
<feature type="domain" description="Pyridoxamine 5'-phosphate oxidase N-terminal" evidence="1">
    <location>
        <begin position="15"/>
        <end position="130"/>
    </location>
</feature>
<dbReference type="InterPro" id="IPR012349">
    <property type="entry name" value="Split_barrel_FMN-bd"/>
</dbReference>
<evidence type="ECO:0000313" key="4">
    <source>
        <dbReference type="Proteomes" id="UP000182373"/>
    </source>
</evidence>
<proteinExistence type="predicted"/>
<dbReference type="SUPFAM" id="SSF50475">
    <property type="entry name" value="FMN-binding split barrel"/>
    <property type="match status" value="1"/>
</dbReference>
<accession>A0AAC9KD98</accession>
<dbReference type="PANTHER" id="PTHR13343">
    <property type="entry name" value="CREG1 PROTEIN"/>
    <property type="match status" value="1"/>
</dbReference>
<reference evidence="4" key="1">
    <citation type="submission" date="2016-11" db="EMBL/GenBank/DDBJ databases">
        <title>Comparative genomic and phenotypic analysis of Granulibacter bethesdensis clinical isolates from patients with chronic granulomatous disease.</title>
        <authorList>
            <person name="Zarember K.A."/>
            <person name="Porcella S.F."/>
            <person name="Chu J."/>
            <person name="Ding L."/>
            <person name="Dahlstrom E."/>
            <person name="Barbian K."/>
            <person name="Martens C."/>
            <person name="Sykora L."/>
            <person name="Kramer S."/>
            <person name="Pettinato A.M."/>
            <person name="Hong H."/>
            <person name="Wald G."/>
            <person name="Berg L.J."/>
            <person name="Rogge L.S."/>
            <person name="Greenberg D.E."/>
            <person name="Falcone E.L."/>
            <person name="Neves J.F."/>
            <person name="Simoes M.J."/>
            <person name="Casal M."/>
            <person name="Rodriguez-Lopez F.C."/>
            <person name="Zelazny A."/>
            <person name="Gallin J.I."/>
            <person name="Holland S.M."/>
        </authorList>
    </citation>
    <scope>NUCLEOTIDE SEQUENCE [LARGE SCALE GENOMIC DNA]</scope>
    <source>
        <strain evidence="4">NIH9.1</strain>
    </source>
</reference>
<dbReference type="Gene3D" id="2.30.110.10">
    <property type="entry name" value="Electron Transport, Fmn-binding Protein, Chain A"/>
    <property type="match status" value="1"/>
</dbReference>